<dbReference type="AlphaFoldDB" id="A0A0F8TYS6"/>
<dbReference type="OrthoDB" id="8062037at2759"/>
<dbReference type="EMBL" id="JZBS01004009">
    <property type="protein sequence ID" value="KKK12634.1"/>
    <property type="molecule type" value="Genomic_DNA"/>
</dbReference>
<reference evidence="2 3" key="1">
    <citation type="submission" date="2015-02" db="EMBL/GenBank/DDBJ databases">
        <title>Draft Genome Sequences of Two Closely-Related Aflatoxigenic Aspergillus Species Obtained from the Cote d'Ivoire.</title>
        <authorList>
            <person name="Moore G.G."/>
            <person name="Beltz S.B."/>
            <person name="Mack B.M."/>
        </authorList>
    </citation>
    <scope>NUCLEOTIDE SEQUENCE [LARGE SCALE GENOMIC DNA]</scope>
    <source>
        <strain evidence="2 3">SRRC1468</strain>
    </source>
</reference>
<evidence type="ECO:0000256" key="1">
    <source>
        <dbReference type="SAM" id="MobiDB-lite"/>
    </source>
</evidence>
<accession>A0A0F8TYS6</accession>
<sequence>MTLMRRLLPSSQLIFRISPPFRHNLHLANVRNVKVKRPWVRRFFTTCLLYGAAIHIWSSFVLVKFDDPSHDTNNSLERFPEDEQDERMQRKSAIDRDRRLSFDKGQSAGSDSVFIPLSWPRLRDGDYYAASDPEWQTFIKIARDRERLKALKDELVSVVLGDASQSGLLLRMIGGPFTVTGSWLVHHFPSRAPPVYYRSGLELTDAGTSWVSKAMSDEDGGRLQRCIQPLFVTLAVRDAYLVFWRSLLSRFNFGSSEDEPALTTSNLSYKTSLTSDFKALGRLGDLTRSEPQNTPSPSSQSTTSPSDDDSRLHPSIILSTLQRLPLPKFGPGSDLYAASLAFKRRLNECWARELHAHRRGTFYIAGPVGLKGSKGFCRIEVKGEYDPITCKWISVSMQLKDLSIFNQRPLGGL</sequence>
<dbReference type="STRING" id="308745.A0A0F8TYS6"/>
<keyword evidence="3" id="KW-1185">Reference proteome</keyword>
<dbReference type="Proteomes" id="UP000034291">
    <property type="component" value="Unassembled WGS sequence"/>
</dbReference>
<comment type="caution">
    <text evidence="2">The sequence shown here is derived from an EMBL/GenBank/DDBJ whole genome shotgun (WGS) entry which is preliminary data.</text>
</comment>
<feature type="region of interest" description="Disordered" evidence="1">
    <location>
        <begin position="285"/>
        <end position="310"/>
    </location>
</feature>
<feature type="compositionally biased region" description="Low complexity" evidence="1">
    <location>
        <begin position="295"/>
        <end position="305"/>
    </location>
</feature>
<proteinExistence type="predicted"/>
<protein>
    <submittedName>
        <fullName evidence="2">Uncharacterized protein</fullName>
    </submittedName>
</protein>
<evidence type="ECO:0000313" key="2">
    <source>
        <dbReference type="EMBL" id="KKK12634.1"/>
    </source>
</evidence>
<evidence type="ECO:0000313" key="3">
    <source>
        <dbReference type="Proteomes" id="UP000034291"/>
    </source>
</evidence>
<name>A0A0F8TYS6_9EURO</name>
<gene>
    <name evidence="2" type="ORF">ARAM_002262</name>
</gene>
<organism evidence="2 3">
    <name type="scientific">Aspergillus rambellii</name>
    <dbReference type="NCBI Taxonomy" id="308745"/>
    <lineage>
        <taxon>Eukaryota</taxon>
        <taxon>Fungi</taxon>
        <taxon>Dikarya</taxon>
        <taxon>Ascomycota</taxon>
        <taxon>Pezizomycotina</taxon>
        <taxon>Eurotiomycetes</taxon>
        <taxon>Eurotiomycetidae</taxon>
        <taxon>Eurotiales</taxon>
        <taxon>Aspergillaceae</taxon>
        <taxon>Aspergillus</taxon>
        <taxon>Aspergillus subgen. Nidulantes</taxon>
    </lineage>
</organism>